<dbReference type="SUPFAM" id="SSF81383">
    <property type="entry name" value="F-box domain"/>
    <property type="match status" value="1"/>
</dbReference>
<evidence type="ECO:0000259" key="1">
    <source>
        <dbReference type="PROSITE" id="PS50181"/>
    </source>
</evidence>
<dbReference type="InterPro" id="IPR036047">
    <property type="entry name" value="F-box-like_dom_sf"/>
</dbReference>
<dbReference type="CDD" id="cd22157">
    <property type="entry name" value="F-box_AtFBW1-like"/>
    <property type="match status" value="1"/>
</dbReference>
<dbReference type="InterPro" id="IPR001810">
    <property type="entry name" value="F-box_dom"/>
</dbReference>
<dbReference type="PANTHER" id="PTHR31672">
    <property type="entry name" value="BNACNNG10540D PROTEIN"/>
    <property type="match status" value="1"/>
</dbReference>
<feature type="domain" description="F-box" evidence="1">
    <location>
        <begin position="1"/>
        <end position="46"/>
    </location>
</feature>
<dbReference type="NCBIfam" id="TIGR01640">
    <property type="entry name" value="F_box_assoc_1"/>
    <property type="match status" value="1"/>
</dbReference>
<comment type="caution">
    <text evidence="2">The sequence shown here is derived from an EMBL/GenBank/DDBJ whole genome shotgun (WGS) entry which is preliminary data.</text>
</comment>
<name>A0ABR0XH20_REHGL</name>
<dbReference type="SMART" id="SM00256">
    <property type="entry name" value="FBOX"/>
    <property type="match status" value="1"/>
</dbReference>
<organism evidence="2 3">
    <name type="scientific">Rehmannia glutinosa</name>
    <name type="common">Chinese foxglove</name>
    <dbReference type="NCBI Taxonomy" id="99300"/>
    <lineage>
        <taxon>Eukaryota</taxon>
        <taxon>Viridiplantae</taxon>
        <taxon>Streptophyta</taxon>
        <taxon>Embryophyta</taxon>
        <taxon>Tracheophyta</taxon>
        <taxon>Spermatophyta</taxon>
        <taxon>Magnoliopsida</taxon>
        <taxon>eudicotyledons</taxon>
        <taxon>Gunneridae</taxon>
        <taxon>Pentapetalae</taxon>
        <taxon>asterids</taxon>
        <taxon>lamiids</taxon>
        <taxon>Lamiales</taxon>
        <taxon>Orobanchaceae</taxon>
        <taxon>Rehmannieae</taxon>
        <taxon>Rehmannia</taxon>
    </lineage>
</organism>
<dbReference type="PANTHER" id="PTHR31672:SF13">
    <property type="entry name" value="F-BOX PROTEIN CPR30-LIKE"/>
    <property type="match status" value="1"/>
</dbReference>
<dbReference type="InterPro" id="IPR017451">
    <property type="entry name" value="F-box-assoc_interact_dom"/>
</dbReference>
<accession>A0ABR0XH20</accession>
<dbReference type="PROSITE" id="PS50181">
    <property type="entry name" value="FBOX"/>
    <property type="match status" value="1"/>
</dbReference>
<keyword evidence="3" id="KW-1185">Reference proteome</keyword>
<reference evidence="2 3" key="1">
    <citation type="journal article" date="2021" name="Comput. Struct. Biotechnol. J.">
        <title>De novo genome assembly of the potent medicinal plant Rehmannia glutinosa using nanopore technology.</title>
        <authorList>
            <person name="Ma L."/>
            <person name="Dong C."/>
            <person name="Song C."/>
            <person name="Wang X."/>
            <person name="Zheng X."/>
            <person name="Niu Y."/>
            <person name="Chen S."/>
            <person name="Feng W."/>
        </authorList>
    </citation>
    <scope>NUCLEOTIDE SEQUENCE [LARGE SCALE GENOMIC DNA]</scope>
    <source>
        <strain evidence="2">DH-2019</strain>
    </source>
</reference>
<dbReference type="InterPro" id="IPR050796">
    <property type="entry name" value="SCF_F-box_component"/>
</dbReference>
<dbReference type="EMBL" id="JABTTQ020000004">
    <property type="protein sequence ID" value="KAK6158479.1"/>
    <property type="molecule type" value="Genomic_DNA"/>
</dbReference>
<proteinExistence type="predicted"/>
<dbReference type="Proteomes" id="UP001318860">
    <property type="component" value="Unassembled WGS sequence"/>
</dbReference>
<dbReference type="Gene3D" id="1.20.1280.50">
    <property type="match status" value="1"/>
</dbReference>
<dbReference type="Pfam" id="PF00646">
    <property type="entry name" value="F-box"/>
    <property type="match status" value="1"/>
</dbReference>
<evidence type="ECO:0000313" key="2">
    <source>
        <dbReference type="EMBL" id="KAK6158479.1"/>
    </source>
</evidence>
<protein>
    <recommendedName>
        <fullName evidence="1">F-box domain-containing protein</fullName>
    </recommendedName>
</protein>
<dbReference type="InterPro" id="IPR013187">
    <property type="entry name" value="F-box-assoc_dom_typ3"/>
</dbReference>
<gene>
    <name evidence="2" type="ORF">DH2020_005793</name>
</gene>
<dbReference type="Pfam" id="PF08268">
    <property type="entry name" value="FBA_3"/>
    <property type="match status" value="1"/>
</dbReference>
<evidence type="ECO:0000313" key="3">
    <source>
        <dbReference type="Proteomes" id="UP001318860"/>
    </source>
</evidence>
<sequence length="356" mass="41136">MELPNDLFTEVLVRLPLKDIFISRCVCRAWNTLITTPYFTSYYANNSPFTSIILTQDNCNRTSFFLLEFGKNGDFIQTPIKPKLPEIAETDSRVSIIGSCDGSIFLLHRRGSRDGSIDNMYLCNPLFERCVKIAEDRLVNSPCGVFEYKVCYIPSTNSYKLLKFRYHGGSLKEAKIFTVGVDKDWRNLEDPFTFLEYWSEGVCFNGAYHWVADNENLDNICTFDLLEEKCSGIPKPPGLLPFLSETVSLTILNDRLSVVDYSDCSQMNIWTMDKYGVAESWFRNIILLKHHPRNSDLERFLPIAILPNGNIIFYEMYSLRIYFFSLEEKKCSRIKLRGVDNQEPITMANAFKPRFS</sequence>